<keyword evidence="1" id="KW-0805">Transcription regulation</keyword>
<reference evidence="6 7" key="1">
    <citation type="submission" date="2018-09" db="EMBL/GenBank/DDBJ databases">
        <authorList>
            <person name="Grouzdev D.S."/>
            <person name="Krutkina M.S."/>
        </authorList>
    </citation>
    <scope>NUCLEOTIDE SEQUENCE [LARGE SCALE GENOMIC DNA]</scope>
    <source>
        <strain evidence="6 7">RmlP001</strain>
    </source>
</reference>
<reference evidence="6 7" key="2">
    <citation type="submission" date="2019-02" db="EMBL/GenBank/DDBJ databases">
        <title>'Lichenibacterium ramalinii' gen. nov. sp. nov., 'Lichenibacterium minor' gen. nov. sp. nov.</title>
        <authorList>
            <person name="Pankratov T."/>
        </authorList>
    </citation>
    <scope>NUCLEOTIDE SEQUENCE [LARGE SCALE GENOMIC DNA]</scope>
    <source>
        <strain evidence="6 7">RmlP001</strain>
    </source>
</reference>
<dbReference type="PANTHER" id="PTHR33204:SF18">
    <property type="entry name" value="TRANSCRIPTIONAL REGULATORY PROTEIN"/>
    <property type="match status" value="1"/>
</dbReference>
<dbReference type="OrthoDB" id="9800350at2"/>
<feature type="domain" description="HTH hxlR-type" evidence="5">
    <location>
        <begin position="14"/>
        <end position="115"/>
    </location>
</feature>
<evidence type="ECO:0000313" key="6">
    <source>
        <dbReference type="EMBL" id="RYB03110.1"/>
    </source>
</evidence>
<evidence type="ECO:0000256" key="2">
    <source>
        <dbReference type="ARBA" id="ARBA00023125"/>
    </source>
</evidence>
<keyword evidence="2" id="KW-0238">DNA-binding</keyword>
<evidence type="ECO:0000256" key="3">
    <source>
        <dbReference type="ARBA" id="ARBA00023163"/>
    </source>
</evidence>
<comment type="caution">
    <text evidence="6">The sequence shown here is derived from an EMBL/GenBank/DDBJ whole genome shotgun (WGS) entry which is preliminary data.</text>
</comment>
<keyword evidence="7" id="KW-1185">Reference proteome</keyword>
<feature type="region of interest" description="Disordered" evidence="4">
    <location>
        <begin position="116"/>
        <end position="153"/>
    </location>
</feature>
<dbReference type="InterPro" id="IPR036388">
    <property type="entry name" value="WH-like_DNA-bd_sf"/>
</dbReference>
<dbReference type="Pfam" id="PF01638">
    <property type="entry name" value="HxlR"/>
    <property type="match status" value="1"/>
</dbReference>
<dbReference type="AlphaFoldDB" id="A0A4Q2R8G0"/>
<organism evidence="6 7">
    <name type="scientific">Lichenibacterium ramalinae</name>
    <dbReference type="NCBI Taxonomy" id="2316527"/>
    <lineage>
        <taxon>Bacteria</taxon>
        <taxon>Pseudomonadati</taxon>
        <taxon>Pseudomonadota</taxon>
        <taxon>Alphaproteobacteria</taxon>
        <taxon>Hyphomicrobiales</taxon>
        <taxon>Lichenihabitantaceae</taxon>
        <taxon>Lichenibacterium</taxon>
    </lineage>
</organism>
<dbReference type="PANTHER" id="PTHR33204">
    <property type="entry name" value="TRANSCRIPTIONAL REGULATOR, MARR FAMILY"/>
    <property type="match status" value="1"/>
</dbReference>
<protein>
    <submittedName>
        <fullName evidence="6">Transcriptional regulator</fullName>
    </submittedName>
</protein>
<evidence type="ECO:0000256" key="1">
    <source>
        <dbReference type="ARBA" id="ARBA00023015"/>
    </source>
</evidence>
<evidence type="ECO:0000313" key="7">
    <source>
        <dbReference type="Proteomes" id="UP000289411"/>
    </source>
</evidence>
<evidence type="ECO:0000259" key="5">
    <source>
        <dbReference type="PROSITE" id="PS51118"/>
    </source>
</evidence>
<gene>
    <name evidence="6" type="ORF">D3272_18790</name>
</gene>
<dbReference type="SUPFAM" id="SSF46785">
    <property type="entry name" value="Winged helix' DNA-binding domain"/>
    <property type="match status" value="1"/>
</dbReference>
<name>A0A4Q2R8G0_9HYPH</name>
<sequence length="153" mass="16764">MTGSTPDDDWREDCAPRRTLDLFATKWTSMVLHTLEARHGGRARTGVLQRSLPGISKKMLTQTLREMEATGLLTRHVSGTVPPAVAYDLTPLGRRFVEAVELLYDWGRRNADALDQLGRRRTGRRDRPDAAGDGVDAGARALDPAGETVPAGE</sequence>
<dbReference type="PROSITE" id="PS51118">
    <property type="entry name" value="HTH_HXLR"/>
    <property type="match status" value="1"/>
</dbReference>
<dbReference type="InterPro" id="IPR036390">
    <property type="entry name" value="WH_DNA-bd_sf"/>
</dbReference>
<evidence type="ECO:0000256" key="4">
    <source>
        <dbReference type="SAM" id="MobiDB-lite"/>
    </source>
</evidence>
<dbReference type="EMBL" id="QYBC01000016">
    <property type="protein sequence ID" value="RYB03110.1"/>
    <property type="molecule type" value="Genomic_DNA"/>
</dbReference>
<feature type="compositionally biased region" description="Low complexity" evidence="4">
    <location>
        <begin position="131"/>
        <end position="143"/>
    </location>
</feature>
<dbReference type="InterPro" id="IPR002577">
    <property type="entry name" value="HTH_HxlR"/>
</dbReference>
<dbReference type="RefSeq" id="WP_129220748.1">
    <property type="nucleotide sequence ID" value="NZ_QYBC01000016.1"/>
</dbReference>
<accession>A0A4Q2R8G0</accession>
<keyword evidence="3" id="KW-0804">Transcription</keyword>
<dbReference type="Gene3D" id="1.10.10.10">
    <property type="entry name" value="Winged helix-like DNA-binding domain superfamily/Winged helix DNA-binding domain"/>
    <property type="match status" value="1"/>
</dbReference>
<dbReference type="Proteomes" id="UP000289411">
    <property type="component" value="Unassembled WGS sequence"/>
</dbReference>
<proteinExistence type="predicted"/>
<dbReference type="GO" id="GO:0003677">
    <property type="term" value="F:DNA binding"/>
    <property type="evidence" value="ECO:0007669"/>
    <property type="project" value="UniProtKB-KW"/>
</dbReference>